<reference evidence="1" key="1">
    <citation type="submission" date="2022-02" db="EMBL/GenBank/DDBJ databases">
        <title>Plant Genome Project.</title>
        <authorList>
            <person name="Zhang R.-G."/>
        </authorList>
    </citation>
    <scope>NUCLEOTIDE SEQUENCE</scope>
    <source>
        <strain evidence="1">AT1</strain>
    </source>
</reference>
<comment type="caution">
    <text evidence="1">The sequence shown here is derived from an EMBL/GenBank/DDBJ whole genome shotgun (WGS) entry which is preliminary data.</text>
</comment>
<sequence>MEETPTPHAAILSSPGMGHQIPVLELAKRLITQHNIPVTILVVTTHTSPAESHLLHPPATTSLNLLRIVQLPPVDVSSLLDPAAAVVTQLCVMMRAAVPSVRSALLGLRPRPTSLIVDLFGSESLPVADEFRMAKYVYITSNAWFAALTCYCHVFDKEVVGQYVDQTEMLRIPGCKPLRPEDVVDPMLDRNDQQYKEYVRMGVEYSSAHGMLLNTWEDQDPQSLNALRSIVDVPLYPIGPLTKAAEPEATNTEVMEWLDQQPGESVLYVSFGSGGTLSGEQLTELAWGLEMSQQRFVWVVRPPIDGQVDASFFSSGNGAVSGAVDFLPDGFVDRTRNSGLIIPLWAPQMKILSHPSVGGFLSHCGWNSTLESLVNGVPIIAWPLYAEQRMNAAFLTEELGVAVRPEVLPTKEVVRREEIEEMVRSVMELERGKGMRVRAKELKISGEKALSKGGSSYNSFCEVIKDSKLRLESTKF</sequence>
<evidence type="ECO:0000313" key="1">
    <source>
        <dbReference type="EMBL" id="KAI8551651.1"/>
    </source>
</evidence>
<organism evidence="1 2">
    <name type="scientific">Rhododendron molle</name>
    <name type="common">Chinese azalea</name>
    <name type="synonym">Azalea mollis</name>
    <dbReference type="NCBI Taxonomy" id="49168"/>
    <lineage>
        <taxon>Eukaryota</taxon>
        <taxon>Viridiplantae</taxon>
        <taxon>Streptophyta</taxon>
        <taxon>Embryophyta</taxon>
        <taxon>Tracheophyta</taxon>
        <taxon>Spermatophyta</taxon>
        <taxon>Magnoliopsida</taxon>
        <taxon>eudicotyledons</taxon>
        <taxon>Gunneridae</taxon>
        <taxon>Pentapetalae</taxon>
        <taxon>asterids</taxon>
        <taxon>Ericales</taxon>
        <taxon>Ericaceae</taxon>
        <taxon>Ericoideae</taxon>
        <taxon>Rhodoreae</taxon>
        <taxon>Rhododendron</taxon>
    </lineage>
</organism>
<dbReference type="Proteomes" id="UP001062846">
    <property type="component" value="Chromosome 6"/>
</dbReference>
<dbReference type="EMBL" id="CM046393">
    <property type="protein sequence ID" value="KAI8551651.1"/>
    <property type="molecule type" value="Genomic_DNA"/>
</dbReference>
<accession>A0ACC0NEG1</accession>
<keyword evidence="2" id="KW-1185">Reference proteome</keyword>
<evidence type="ECO:0000313" key="2">
    <source>
        <dbReference type="Proteomes" id="UP001062846"/>
    </source>
</evidence>
<proteinExistence type="predicted"/>
<name>A0ACC0NEG1_RHOML</name>
<protein>
    <submittedName>
        <fullName evidence="1">Uncharacterized protein</fullName>
    </submittedName>
</protein>
<gene>
    <name evidence="1" type="ORF">RHMOL_Rhmol06G0202300</name>
</gene>